<keyword evidence="6" id="KW-0614">Plasmid</keyword>
<keyword evidence="3" id="KW-0227">DNA damage</keyword>
<dbReference type="PIRSF" id="PIRSF002070">
    <property type="entry name" value="SSB"/>
    <property type="match status" value="1"/>
</dbReference>
<dbReference type="PANTHER" id="PTHR10302:SF0">
    <property type="entry name" value="SINGLE-STRANDED DNA-BINDING PROTEIN, MITOCHONDRIAL"/>
    <property type="match status" value="1"/>
</dbReference>
<dbReference type="InterPro" id="IPR011344">
    <property type="entry name" value="ssDNA-bd"/>
</dbReference>
<dbReference type="InterPro" id="IPR012340">
    <property type="entry name" value="NA-bd_OB-fold"/>
</dbReference>
<reference evidence="6" key="1">
    <citation type="submission" date="2020-11" db="EMBL/GenBank/DDBJ databases">
        <title>Complete genome sequence of a novel pathogenic Methylobacterium strain isolated from rice in Vietnam.</title>
        <authorList>
            <person name="Lai K."/>
            <person name="Okazaki S."/>
            <person name="Higashi K."/>
            <person name="Mori H."/>
            <person name="Toyoda A."/>
            <person name="Kurokawa K."/>
        </authorList>
    </citation>
    <scope>NUCLEOTIDE SEQUENCE</scope>
    <source>
        <strain evidence="6">VL1</strain>
        <plasmid evidence="6">pVL1_2</plasmid>
    </source>
</reference>
<dbReference type="AlphaFoldDB" id="A0A8H9CAI2"/>
<dbReference type="InterPro" id="IPR000424">
    <property type="entry name" value="Primosome_PriB/ssb"/>
</dbReference>
<dbReference type="Pfam" id="PF00436">
    <property type="entry name" value="SSB"/>
    <property type="match status" value="1"/>
</dbReference>
<comment type="caution">
    <text evidence="3">Lacks conserved residue(s) required for the propagation of feature annotation.</text>
</comment>
<dbReference type="GO" id="GO:0009295">
    <property type="term" value="C:nucleoid"/>
    <property type="evidence" value="ECO:0007669"/>
    <property type="project" value="TreeGrafter"/>
</dbReference>
<keyword evidence="3" id="KW-0234">DNA repair</keyword>
<evidence type="ECO:0000256" key="3">
    <source>
        <dbReference type="HAMAP-Rule" id="MF_00984"/>
    </source>
</evidence>
<evidence type="ECO:0000256" key="2">
    <source>
        <dbReference type="ARBA" id="ARBA00023172"/>
    </source>
</evidence>
<proteinExistence type="inferred from homology"/>
<name>A0A8H9CAI2_9HYPH</name>
<dbReference type="SUPFAM" id="SSF50249">
    <property type="entry name" value="Nucleic acid-binding proteins"/>
    <property type="match status" value="1"/>
</dbReference>
<dbReference type="Gene3D" id="2.40.50.140">
    <property type="entry name" value="Nucleic acid-binding proteins"/>
    <property type="match status" value="1"/>
</dbReference>
<dbReference type="RefSeq" id="WP_207183853.1">
    <property type="nucleotide sequence ID" value="NZ_AP024147.1"/>
</dbReference>
<accession>A0A8H9CAI2</accession>
<evidence type="ECO:0000313" key="6">
    <source>
        <dbReference type="EMBL" id="BCM87841.1"/>
    </source>
</evidence>
<dbReference type="GO" id="GO:0006281">
    <property type="term" value="P:DNA repair"/>
    <property type="evidence" value="ECO:0007669"/>
    <property type="project" value="UniProtKB-UniRule"/>
</dbReference>
<dbReference type="GO" id="GO:0006310">
    <property type="term" value="P:DNA recombination"/>
    <property type="evidence" value="ECO:0007669"/>
    <property type="project" value="UniProtKB-UniRule"/>
</dbReference>
<dbReference type="KEGG" id="mind:mvi_63020"/>
<evidence type="ECO:0000256" key="5">
    <source>
        <dbReference type="SAM" id="MobiDB-lite"/>
    </source>
</evidence>
<sequence length="153" mass="16999">MAFSFNQVTMMGRLGRDPEFRSVGSGKVASFSLAVSERWKSKQTGEYEEKTEWVPVVIWNEGIQKIVEYAKKGDPVQVQGKWATRKWTDQSGNEKMITELVIERFGGNFQLLTTKGEQGKGDDRSSGSRGSGGGTRTYVGSPDPKPIDDDIPF</sequence>
<dbReference type="GO" id="GO:0006260">
    <property type="term" value="P:DNA replication"/>
    <property type="evidence" value="ECO:0007669"/>
    <property type="project" value="UniProtKB-UniRule"/>
</dbReference>
<dbReference type="PANTHER" id="PTHR10302">
    <property type="entry name" value="SINGLE-STRANDED DNA-BINDING PROTEIN"/>
    <property type="match status" value="1"/>
</dbReference>
<geneLocation type="plasmid" evidence="6 7">
    <name>pVL1_2</name>
</geneLocation>
<organism evidence="6 7">
    <name type="scientific">Methylobacterium indicum</name>
    <dbReference type="NCBI Taxonomy" id="1775910"/>
    <lineage>
        <taxon>Bacteria</taxon>
        <taxon>Pseudomonadati</taxon>
        <taxon>Pseudomonadota</taxon>
        <taxon>Alphaproteobacteria</taxon>
        <taxon>Hyphomicrobiales</taxon>
        <taxon>Methylobacteriaceae</taxon>
        <taxon>Methylobacterium</taxon>
    </lineage>
</organism>
<dbReference type="HAMAP" id="MF_00984">
    <property type="entry name" value="SSB"/>
    <property type="match status" value="1"/>
</dbReference>
<feature type="region of interest" description="Disordered" evidence="5">
    <location>
        <begin position="112"/>
        <end position="153"/>
    </location>
</feature>
<dbReference type="EMBL" id="AP024147">
    <property type="protein sequence ID" value="BCM87841.1"/>
    <property type="molecule type" value="Genomic_DNA"/>
</dbReference>
<dbReference type="NCBIfam" id="TIGR00621">
    <property type="entry name" value="ssb"/>
    <property type="match status" value="1"/>
</dbReference>
<protein>
    <recommendedName>
        <fullName evidence="3 4">Single-stranded DNA-binding protein</fullName>
        <shortName evidence="3">SSB</shortName>
    </recommendedName>
</protein>
<dbReference type="GO" id="GO:0003697">
    <property type="term" value="F:single-stranded DNA binding"/>
    <property type="evidence" value="ECO:0007669"/>
    <property type="project" value="UniProtKB-UniRule"/>
</dbReference>
<comment type="subunit">
    <text evidence="3">Homotetramer.</text>
</comment>
<keyword evidence="2 3" id="KW-0233">DNA recombination</keyword>
<keyword evidence="3" id="KW-0235">DNA replication</keyword>
<dbReference type="CDD" id="cd04496">
    <property type="entry name" value="SSB_OBF"/>
    <property type="match status" value="1"/>
</dbReference>
<evidence type="ECO:0000256" key="4">
    <source>
        <dbReference type="PIRNR" id="PIRNR002070"/>
    </source>
</evidence>
<comment type="function">
    <text evidence="3">Plays an important role in DNA replication, recombination and repair. Binds to ssDNA and to an array of partner proteins to recruit them to their sites of action during DNA metabolism.</text>
</comment>
<dbReference type="PROSITE" id="PS50935">
    <property type="entry name" value="SSB"/>
    <property type="match status" value="1"/>
</dbReference>
<evidence type="ECO:0000256" key="1">
    <source>
        <dbReference type="ARBA" id="ARBA00023125"/>
    </source>
</evidence>
<evidence type="ECO:0000313" key="7">
    <source>
        <dbReference type="Proteomes" id="UP000663508"/>
    </source>
</evidence>
<dbReference type="Proteomes" id="UP000663508">
    <property type="component" value="Plasmid pVL1_2"/>
</dbReference>
<feature type="short sequence motif" description="Important for interaction with partner proteins" evidence="3">
    <location>
        <begin position="148"/>
        <end position="153"/>
    </location>
</feature>
<feature type="compositionally biased region" description="Basic and acidic residues" evidence="5">
    <location>
        <begin position="117"/>
        <end position="126"/>
    </location>
</feature>
<keyword evidence="1 3" id="KW-0238">DNA-binding</keyword>
<gene>
    <name evidence="6" type="ORF">mvi_63020</name>
</gene>